<keyword evidence="5" id="KW-1003">Cell membrane</keyword>
<evidence type="ECO:0000313" key="13">
    <source>
        <dbReference type="Proteomes" id="UP000199182"/>
    </source>
</evidence>
<comment type="subcellular location">
    <subcellularLocation>
        <location evidence="1">Cell membrane</location>
        <topology evidence="1">Peripheral membrane protein</topology>
        <orientation evidence="1">Cytoplasmic side</orientation>
    </subcellularLocation>
</comment>
<protein>
    <recommendedName>
        <fullName evidence="3">Flagellar FliJ protein</fullName>
    </recommendedName>
</protein>
<evidence type="ECO:0000256" key="11">
    <source>
        <dbReference type="SAM" id="Coils"/>
    </source>
</evidence>
<keyword evidence="7" id="KW-1005">Bacterial flagellum biogenesis</keyword>
<evidence type="ECO:0000256" key="6">
    <source>
        <dbReference type="ARBA" id="ARBA00022500"/>
    </source>
</evidence>
<evidence type="ECO:0000256" key="7">
    <source>
        <dbReference type="ARBA" id="ARBA00022795"/>
    </source>
</evidence>
<organism evidence="12 13">
    <name type="scientific">Acetanaerobacterium elongatum</name>
    <dbReference type="NCBI Taxonomy" id="258515"/>
    <lineage>
        <taxon>Bacteria</taxon>
        <taxon>Bacillati</taxon>
        <taxon>Bacillota</taxon>
        <taxon>Clostridia</taxon>
        <taxon>Eubacteriales</taxon>
        <taxon>Oscillospiraceae</taxon>
        <taxon>Acetanaerobacterium</taxon>
    </lineage>
</organism>
<evidence type="ECO:0000256" key="10">
    <source>
        <dbReference type="ARBA" id="ARBA00023225"/>
    </source>
</evidence>
<evidence type="ECO:0000256" key="1">
    <source>
        <dbReference type="ARBA" id="ARBA00004413"/>
    </source>
</evidence>
<keyword evidence="12" id="KW-0966">Cell projection</keyword>
<proteinExistence type="inferred from homology"/>
<keyword evidence="13" id="KW-1185">Reference proteome</keyword>
<keyword evidence="12" id="KW-0969">Cilium</keyword>
<dbReference type="Proteomes" id="UP000199182">
    <property type="component" value="Unassembled WGS sequence"/>
</dbReference>
<dbReference type="EMBL" id="FNID01000013">
    <property type="protein sequence ID" value="SDN20325.1"/>
    <property type="molecule type" value="Genomic_DNA"/>
</dbReference>
<dbReference type="AlphaFoldDB" id="A0A1G9ZGK5"/>
<comment type="similarity">
    <text evidence="2">Belongs to the FliJ family.</text>
</comment>
<keyword evidence="10" id="KW-1006">Bacterial flagellum protein export</keyword>
<dbReference type="RefSeq" id="WP_092639678.1">
    <property type="nucleotide sequence ID" value="NZ_FNID01000013.1"/>
</dbReference>
<keyword evidence="6" id="KW-0145">Chemotaxis</keyword>
<evidence type="ECO:0000313" key="12">
    <source>
        <dbReference type="EMBL" id="SDN20325.1"/>
    </source>
</evidence>
<gene>
    <name evidence="12" type="ORF">SAMN05192585_11353</name>
</gene>
<dbReference type="NCBIfam" id="TIGR02473">
    <property type="entry name" value="flagell_FliJ"/>
    <property type="match status" value="1"/>
</dbReference>
<accession>A0A1G9ZGK5</accession>
<reference evidence="12 13" key="1">
    <citation type="submission" date="2016-10" db="EMBL/GenBank/DDBJ databases">
        <authorList>
            <person name="de Groot N.N."/>
        </authorList>
    </citation>
    <scope>NUCLEOTIDE SEQUENCE [LARGE SCALE GENOMIC DNA]</scope>
    <source>
        <strain evidence="12 13">CGMCC 1.5012</strain>
    </source>
</reference>
<name>A0A1G9ZGK5_9FIRM</name>
<dbReference type="GO" id="GO:0009288">
    <property type="term" value="C:bacterial-type flagellum"/>
    <property type="evidence" value="ECO:0007669"/>
    <property type="project" value="InterPro"/>
</dbReference>
<dbReference type="GO" id="GO:0044781">
    <property type="term" value="P:bacterial-type flagellum organization"/>
    <property type="evidence" value="ECO:0007669"/>
    <property type="project" value="UniProtKB-KW"/>
</dbReference>
<keyword evidence="8" id="KW-0653">Protein transport</keyword>
<dbReference type="GO" id="GO:0071973">
    <property type="term" value="P:bacterial-type flagellum-dependent cell motility"/>
    <property type="evidence" value="ECO:0007669"/>
    <property type="project" value="InterPro"/>
</dbReference>
<feature type="coiled-coil region" evidence="11">
    <location>
        <begin position="19"/>
        <end position="46"/>
    </location>
</feature>
<sequence>MKKFEFSLEKMLSFKDQMLSGEKLKLADLRSRLANLNEALEKLHQEYTYCDGELKEQERTGLTPHDLARRKAYLNVLNDRIKSQQLQIRTMEARVNDQVAVVVRVSQEVTTLEKLKDRQMDEYRAAEGKEQELLIDEFIANNSVSLN</sequence>
<dbReference type="GO" id="GO:0005886">
    <property type="term" value="C:plasma membrane"/>
    <property type="evidence" value="ECO:0007669"/>
    <property type="project" value="UniProtKB-SubCell"/>
</dbReference>
<keyword evidence="9" id="KW-0472">Membrane</keyword>
<dbReference type="GO" id="GO:0015031">
    <property type="term" value="P:protein transport"/>
    <property type="evidence" value="ECO:0007669"/>
    <property type="project" value="UniProtKB-KW"/>
</dbReference>
<keyword evidence="12" id="KW-0282">Flagellum</keyword>
<evidence type="ECO:0000256" key="2">
    <source>
        <dbReference type="ARBA" id="ARBA00010004"/>
    </source>
</evidence>
<dbReference type="OrthoDB" id="2087173at2"/>
<dbReference type="Gene3D" id="1.10.287.1700">
    <property type="match status" value="1"/>
</dbReference>
<dbReference type="GO" id="GO:0006935">
    <property type="term" value="P:chemotaxis"/>
    <property type="evidence" value="ECO:0007669"/>
    <property type="project" value="UniProtKB-KW"/>
</dbReference>
<evidence type="ECO:0000256" key="5">
    <source>
        <dbReference type="ARBA" id="ARBA00022475"/>
    </source>
</evidence>
<dbReference type="STRING" id="258515.SAMN05192585_11353"/>
<dbReference type="Pfam" id="PF02050">
    <property type="entry name" value="FliJ"/>
    <property type="match status" value="1"/>
</dbReference>
<evidence type="ECO:0000256" key="9">
    <source>
        <dbReference type="ARBA" id="ARBA00023136"/>
    </source>
</evidence>
<dbReference type="InterPro" id="IPR012823">
    <property type="entry name" value="Flagell_FliJ"/>
</dbReference>
<evidence type="ECO:0000256" key="3">
    <source>
        <dbReference type="ARBA" id="ARBA00020392"/>
    </source>
</evidence>
<keyword evidence="11" id="KW-0175">Coiled coil</keyword>
<dbReference type="InterPro" id="IPR053716">
    <property type="entry name" value="Flag_assembly_chemotaxis_eff"/>
</dbReference>
<evidence type="ECO:0000256" key="4">
    <source>
        <dbReference type="ARBA" id="ARBA00022448"/>
    </source>
</evidence>
<evidence type="ECO:0000256" key="8">
    <source>
        <dbReference type="ARBA" id="ARBA00022927"/>
    </source>
</evidence>
<keyword evidence="4" id="KW-0813">Transport</keyword>